<dbReference type="PIRSF" id="PIRSF006305">
    <property type="entry name" value="Maf"/>
    <property type="match status" value="1"/>
</dbReference>
<dbReference type="SUPFAM" id="SSF52972">
    <property type="entry name" value="ITPase-like"/>
    <property type="match status" value="1"/>
</dbReference>
<organism evidence="4 5">
    <name type="scientific">Candidatus Enterocloster excrementigallinarum</name>
    <dbReference type="NCBI Taxonomy" id="2838558"/>
    <lineage>
        <taxon>Bacteria</taxon>
        <taxon>Bacillati</taxon>
        <taxon>Bacillota</taxon>
        <taxon>Clostridia</taxon>
        <taxon>Lachnospirales</taxon>
        <taxon>Lachnospiraceae</taxon>
        <taxon>Enterocloster</taxon>
    </lineage>
</organism>
<dbReference type="Gene3D" id="3.90.950.10">
    <property type="match status" value="1"/>
</dbReference>
<dbReference type="HAMAP" id="MF_00528">
    <property type="entry name" value="Maf"/>
    <property type="match status" value="1"/>
</dbReference>
<evidence type="ECO:0000313" key="5">
    <source>
        <dbReference type="Proteomes" id="UP000823863"/>
    </source>
</evidence>
<comment type="catalytic activity">
    <reaction evidence="3">
        <text>UTP + H2O = UMP + diphosphate + H(+)</text>
        <dbReference type="Rhea" id="RHEA:29395"/>
        <dbReference type="ChEBI" id="CHEBI:15377"/>
        <dbReference type="ChEBI" id="CHEBI:15378"/>
        <dbReference type="ChEBI" id="CHEBI:33019"/>
        <dbReference type="ChEBI" id="CHEBI:46398"/>
        <dbReference type="ChEBI" id="CHEBI:57865"/>
        <dbReference type="EC" id="3.6.1.9"/>
    </reaction>
</comment>
<protein>
    <recommendedName>
        <fullName evidence="3">dTTP/UTP pyrophosphatase</fullName>
        <shortName evidence="3">dTTPase/UTPase</shortName>
        <ecNumber evidence="3">3.6.1.9</ecNumber>
    </recommendedName>
    <alternativeName>
        <fullName evidence="3">Nucleoside triphosphate pyrophosphatase</fullName>
    </alternativeName>
    <alternativeName>
        <fullName evidence="3">Nucleotide pyrophosphatase</fullName>
        <shortName evidence="3">Nucleotide PPase</shortName>
    </alternativeName>
</protein>
<evidence type="ECO:0000256" key="1">
    <source>
        <dbReference type="ARBA" id="ARBA00001968"/>
    </source>
</evidence>
<comment type="cofactor">
    <cofactor evidence="1 3">
        <name>a divalent metal cation</name>
        <dbReference type="ChEBI" id="CHEBI:60240"/>
    </cofactor>
</comment>
<sequence>MTDNWKGWQIVLASASPRRKELLEQIGIEPKICPSKKEESAETQNPGELVMELARAKAEDIASACPEGTMVIGADTVVALDGRVMGKPADEQEAFRMLASLSGKTHQVYTGVALVLCLGEQKFHGSCFYEETQVEVYPMKPEEIRSYIATGEPMDKAGAYGIQGSFAAWIKGIRGDYTNVVGLPLGRLYHEMNHLVFPGEEEQEADIK</sequence>
<proteinExistence type="inferred from homology"/>
<dbReference type="CDD" id="cd00555">
    <property type="entry name" value="Maf"/>
    <property type="match status" value="1"/>
</dbReference>
<comment type="function">
    <text evidence="3">Nucleoside triphosphate pyrophosphatase that hydrolyzes dTTP and UTP. May have a dual role in cell division arrest and in preventing the incorporation of modified nucleotides into cellular nucleic acids.</text>
</comment>
<reference evidence="4" key="1">
    <citation type="journal article" date="2021" name="PeerJ">
        <title>Extensive microbial diversity within the chicken gut microbiome revealed by metagenomics and culture.</title>
        <authorList>
            <person name="Gilroy R."/>
            <person name="Ravi A."/>
            <person name="Getino M."/>
            <person name="Pursley I."/>
            <person name="Horton D.L."/>
            <person name="Alikhan N.F."/>
            <person name="Baker D."/>
            <person name="Gharbi K."/>
            <person name="Hall N."/>
            <person name="Watson M."/>
            <person name="Adriaenssens E.M."/>
            <person name="Foster-Nyarko E."/>
            <person name="Jarju S."/>
            <person name="Secka A."/>
            <person name="Antonio M."/>
            <person name="Oren A."/>
            <person name="Chaudhuri R.R."/>
            <person name="La Ragione R."/>
            <person name="Hildebrand F."/>
            <person name="Pallen M.J."/>
        </authorList>
    </citation>
    <scope>NUCLEOTIDE SEQUENCE</scope>
    <source>
        <strain evidence="4">CHK198-12963</strain>
    </source>
</reference>
<gene>
    <name evidence="4" type="primary">maf</name>
    <name evidence="4" type="ORF">H9931_00840</name>
</gene>
<dbReference type="GO" id="GO:0047429">
    <property type="term" value="F:nucleoside triphosphate diphosphatase activity"/>
    <property type="evidence" value="ECO:0007669"/>
    <property type="project" value="UniProtKB-EC"/>
</dbReference>
<accession>A0A9D2PSH4</accession>
<reference evidence="4" key="2">
    <citation type="submission" date="2021-04" db="EMBL/GenBank/DDBJ databases">
        <authorList>
            <person name="Gilroy R."/>
        </authorList>
    </citation>
    <scope>NUCLEOTIDE SEQUENCE</scope>
    <source>
        <strain evidence="4">CHK198-12963</strain>
    </source>
</reference>
<dbReference type="NCBIfam" id="TIGR00172">
    <property type="entry name" value="maf"/>
    <property type="match status" value="1"/>
</dbReference>
<dbReference type="Proteomes" id="UP000823863">
    <property type="component" value="Unassembled WGS sequence"/>
</dbReference>
<evidence type="ECO:0000256" key="3">
    <source>
        <dbReference type="HAMAP-Rule" id="MF_00528"/>
    </source>
</evidence>
<comment type="caution">
    <text evidence="4">The sequence shown here is derived from an EMBL/GenBank/DDBJ whole genome shotgun (WGS) entry which is preliminary data.</text>
</comment>
<comment type="subcellular location">
    <subcellularLocation>
        <location evidence="3">Cytoplasm</location>
    </subcellularLocation>
</comment>
<comment type="catalytic activity">
    <reaction evidence="3">
        <text>dTTP + H2O = dTMP + diphosphate + H(+)</text>
        <dbReference type="Rhea" id="RHEA:28534"/>
        <dbReference type="ChEBI" id="CHEBI:15377"/>
        <dbReference type="ChEBI" id="CHEBI:15378"/>
        <dbReference type="ChEBI" id="CHEBI:33019"/>
        <dbReference type="ChEBI" id="CHEBI:37568"/>
        <dbReference type="ChEBI" id="CHEBI:63528"/>
        <dbReference type="EC" id="3.6.1.9"/>
    </reaction>
</comment>
<feature type="site" description="Important for substrate specificity" evidence="3">
    <location>
        <position position="76"/>
    </location>
</feature>
<keyword evidence="3" id="KW-0546">Nucleotide metabolism</keyword>
<keyword evidence="2 3" id="KW-0378">Hydrolase</keyword>
<evidence type="ECO:0000256" key="2">
    <source>
        <dbReference type="ARBA" id="ARBA00022801"/>
    </source>
</evidence>
<dbReference type="PANTHER" id="PTHR43213:SF5">
    <property type="entry name" value="BIFUNCTIONAL DTTP_UTP PYROPHOSPHATASE_METHYLTRANSFERASE PROTEIN-RELATED"/>
    <property type="match status" value="1"/>
</dbReference>
<dbReference type="GO" id="GO:0009117">
    <property type="term" value="P:nucleotide metabolic process"/>
    <property type="evidence" value="ECO:0007669"/>
    <property type="project" value="UniProtKB-KW"/>
</dbReference>
<keyword evidence="3" id="KW-0963">Cytoplasm</keyword>
<feature type="site" description="Important for substrate specificity" evidence="3">
    <location>
        <position position="18"/>
    </location>
</feature>
<dbReference type="AlphaFoldDB" id="A0A9D2PSH4"/>
<dbReference type="InterPro" id="IPR029001">
    <property type="entry name" value="ITPase-like_fam"/>
</dbReference>
<dbReference type="PANTHER" id="PTHR43213">
    <property type="entry name" value="BIFUNCTIONAL DTTP/UTP PYROPHOSPHATASE/METHYLTRANSFERASE PROTEIN-RELATED"/>
    <property type="match status" value="1"/>
</dbReference>
<feature type="site" description="Important for substrate specificity" evidence="3">
    <location>
        <position position="163"/>
    </location>
</feature>
<dbReference type="EC" id="3.6.1.9" evidence="3"/>
<name>A0A9D2PSH4_9FIRM</name>
<dbReference type="Pfam" id="PF02545">
    <property type="entry name" value="Maf"/>
    <property type="match status" value="1"/>
</dbReference>
<comment type="caution">
    <text evidence="3">Lacks conserved residue(s) required for the propagation of feature annotation.</text>
</comment>
<dbReference type="EMBL" id="DWWB01000003">
    <property type="protein sequence ID" value="HJC65255.1"/>
    <property type="molecule type" value="Genomic_DNA"/>
</dbReference>
<comment type="similarity">
    <text evidence="3">Belongs to the Maf family. YhdE subfamily.</text>
</comment>
<dbReference type="GO" id="GO:0005737">
    <property type="term" value="C:cytoplasm"/>
    <property type="evidence" value="ECO:0007669"/>
    <property type="project" value="UniProtKB-SubCell"/>
</dbReference>
<dbReference type="InterPro" id="IPR003697">
    <property type="entry name" value="Maf-like"/>
</dbReference>
<evidence type="ECO:0000313" key="4">
    <source>
        <dbReference type="EMBL" id="HJC65255.1"/>
    </source>
</evidence>
<feature type="active site" description="Proton acceptor" evidence="3">
    <location>
        <position position="75"/>
    </location>
</feature>